<reference evidence="3 5" key="1">
    <citation type="submission" date="2019-05" db="EMBL/GenBank/DDBJ databases">
        <title>Whole genome sequence analysis of Cupriavidus campinensis S14E4C strain.</title>
        <authorList>
            <person name="Abbaszade G."/>
            <person name="Szabo A."/>
            <person name="Toumi M."/>
            <person name="Toth E."/>
        </authorList>
    </citation>
    <scope>NUCLEOTIDE SEQUENCE [LARGE SCALE GENOMIC DNA]</scope>
    <source>
        <strain evidence="3 5">S14E4C</strain>
    </source>
</reference>
<name>A0AAE9I6Q4_9BURK</name>
<accession>A0AAE9I6Q4</accession>
<proteinExistence type="predicted"/>
<dbReference type="Proteomes" id="UP000318943">
    <property type="component" value="Unassembled WGS sequence"/>
</dbReference>
<dbReference type="KEGG" id="ccam:M5D45_14885"/>
<evidence type="ECO:0000313" key="3">
    <source>
        <dbReference type="EMBL" id="TSP10944.1"/>
    </source>
</evidence>
<protein>
    <submittedName>
        <fullName evidence="4">LssY C-terminal domain-containing protein</fullName>
    </submittedName>
</protein>
<evidence type="ECO:0000313" key="5">
    <source>
        <dbReference type="Proteomes" id="UP000318943"/>
    </source>
</evidence>
<reference evidence="4" key="3">
    <citation type="submission" date="2022-05" db="EMBL/GenBank/DDBJ databases">
        <authorList>
            <person name="Kunte H.-J."/>
        </authorList>
    </citation>
    <scope>NUCLEOTIDE SEQUENCE</scope>
    <source>
        <strain evidence="4">G5</strain>
    </source>
</reference>
<dbReference type="Pfam" id="PF14067">
    <property type="entry name" value="LssY_C"/>
    <property type="match status" value="1"/>
</dbReference>
<evidence type="ECO:0000256" key="1">
    <source>
        <dbReference type="SAM" id="MobiDB-lite"/>
    </source>
</evidence>
<gene>
    <name evidence="3" type="ORF">FGG12_20950</name>
    <name evidence="4" type="ORF">M5D45_14885</name>
</gene>
<evidence type="ECO:0000313" key="4">
    <source>
        <dbReference type="EMBL" id="URF06040.1"/>
    </source>
</evidence>
<organism evidence="4 6">
    <name type="scientific">Cupriavidus campinensis</name>
    <dbReference type="NCBI Taxonomy" id="151783"/>
    <lineage>
        <taxon>Bacteria</taxon>
        <taxon>Pseudomonadati</taxon>
        <taxon>Pseudomonadota</taxon>
        <taxon>Betaproteobacteria</taxon>
        <taxon>Burkholderiales</taxon>
        <taxon>Burkholderiaceae</taxon>
        <taxon>Cupriavidus</taxon>
    </lineage>
</organism>
<evidence type="ECO:0000313" key="6">
    <source>
        <dbReference type="Proteomes" id="UP001056132"/>
    </source>
</evidence>
<sequence length="417" mass="46071">MTVLAAGCASPAPDPDPGVGYQGRMRSRSDGGVNVSVSVLSATESESLYGVPLAKRGMQPVWVEIGNETDRPIWLMYVGLDPSFFPSSEAADIFAADASREARRESAERFGRLSFRNPVLPGQTRSGMVLTHLEEGVKLIQLDLVAKDHAHAFSIFTVVPGFRGDYQTSAVFRRDVYPPDQIRDYDDDDAFRAALEALPCCATNEGGRKHADPLNLVIVGGLDDAFPALVRRGWRPTETKWSGAIMRVVSSALSGERYLNAPVSDLYLFGRPQDLALQKARDTIHQRNHLRLWLSPLRYRGKPVWVGQISRDIGSRLTIHSPTLTTHKIDPDVDEARTALAEDMAYSQSLVMIGYASGVGAAPPEQPRQNLTTDPYYTDGDRLVMVFDRRPVSLDSIQFFRWQATDAPRQTTPGIGR</sequence>
<feature type="region of interest" description="Disordered" evidence="1">
    <location>
        <begin position="1"/>
        <end position="31"/>
    </location>
</feature>
<dbReference type="Proteomes" id="UP001056132">
    <property type="component" value="Chromosome 1"/>
</dbReference>
<dbReference type="EMBL" id="CP097330">
    <property type="protein sequence ID" value="URF06040.1"/>
    <property type="molecule type" value="Genomic_DNA"/>
</dbReference>
<dbReference type="EMBL" id="VCIZ01000013">
    <property type="protein sequence ID" value="TSP10944.1"/>
    <property type="molecule type" value="Genomic_DNA"/>
</dbReference>
<dbReference type="InterPro" id="IPR025902">
    <property type="entry name" value="LssY-like-C_dom"/>
</dbReference>
<dbReference type="AlphaFoldDB" id="A0AAE9I6Q4"/>
<reference evidence="4" key="2">
    <citation type="journal article" date="2022" name="Microbiol. Resour. Announc.">
        <title>Genome Sequence of Cupriavidus campinensis Strain G5, a Member of a Bacterial Consortium Capable of Polyethylene Degradation.</title>
        <authorList>
            <person name="Schneider B."/>
            <person name="Pfeiffer F."/>
            <person name="Dyall-Smith M."/>
            <person name="Kunte H.J."/>
        </authorList>
    </citation>
    <scope>NUCLEOTIDE SEQUENCE</scope>
    <source>
        <strain evidence="4">G5</strain>
    </source>
</reference>
<keyword evidence="5" id="KW-1185">Reference proteome</keyword>
<evidence type="ECO:0000259" key="2">
    <source>
        <dbReference type="Pfam" id="PF14067"/>
    </source>
</evidence>
<feature type="domain" description="LssY-like C-terminal" evidence="2">
    <location>
        <begin position="201"/>
        <end position="381"/>
    </location>
</feature>